<evidence type="ECO:0000256" key="1">
    <source>
        <dbReference type="SAM" id="MobiDB-lite"/>
    </source>
</evidence>
<name>A0AAD9X1L3_9ROSI</name>
<proteinExistence type="predicted"/>
<reference evidence="2" key="1">
    <citation type="journal article" date="2023" name="Plant J.">
        <title>Genome sequences and population genomics provide insights into the demographic history, inbreeding, and mutation load of two 'living fossil' tree species of Dipteronia.</title>
        <authorList>
            <person name="Feng Y."/>
            <person name="Comes H.P."/>
            <person name="Chen J."/>
            <person name="Zhu S."/>
            <person name="Lu R."/>
            <person name="Zhang X."/>
            <person name="Li P."/>
            <person name="Qiu J."/>
            <person name="Olsen K.M."/>
            <person name="Qiu Y."/>
        </authorList>
    </citation>
    <scope>NUCLEOTIDE SEQUENCE</scope>
    <source>
        <strain evidence="2">KIB01</strain>
    </source>
</reference>
<sequence>MELPGYEYDKGAQRNSYHCGCHNHMHDQRYDNGVKIEEQEPCVEKQSDSLVPLQLKNYPYPIMWIPPEYMKKYNEHGKPFESKVSSDQEIVPHNAKSHGNMRSSETEPRIWNGWSPLDINSLKSLLQGEDEKGL</sequence>
<dbReference type="Proteomes" id="UP001280121">
    <property type="component" value="Unassembled WGS sequence"/>
</dbReference>
<dbReference type="AlphaFoldDB" id="A0AAD9X1L3"/>
<accession>A0AAD9X1L3</accession>
<protein>
    <submittedName>
        <fullName evidence="2">Uncharacterized protein</fullName>
    </submittedName>
</protein>
<keyword evidence="3" id="KW-1185">Reference proteome</keyword>
<feature type="region of interest" description="Disordered" evidence="1">
    <location>
        <begin position="79"/>
        <end position="110"/>
    </location>
</feature>
<evidence type="ECO:0000313" key="3">
    <source>
        <dbReference type="Proteomes" id="UP001280121"/>
    </source>
</evidence>
<evidence type="ECO:0000313" key="2">
    <source>
        <dbReference type="EMBL" id="KAK2650160.1"/>
    </source>
</evidence>
<organism evidence="2 3">
    <name type="scientific">Dipteronia dyeriana</name>
    <dbReference type="NCBI Taxonomy" id="168575"/>
    <lineage>
        <taxon>Eukaryota</taxon>
        <taxon>Viridiplantae</taxon>
        <taxon>Streptophyta</taxon>
        <taxon>Embryophyta</taxon>
        <taxon>Tracheophyta</taxon>
        <taxon>Spermatophyta</taxon>
        <taxon>Magnoliopsida</taxon>
        <taxon>eudicotyledons</taxon>
        <taxon>Gunneridae</taxon>
        <taxon>Pentapetalae</taxon>
        <taxon>rosids</taxon>
        <taxon>malvids</taxon>
        <taxon>Sapindales</taxon>
        <taxon>Sapindaceae</taxon>
        <taxon>Hippocastanoideae</taxon>
        <taxon>Acereae</taxon>
        <taxon>Dipteronia</taxon>
    </lineage>
</organism>
<comment type="caution">
    <text evidence="2">The sequence shown here is derived from an EMBL/GenBank/DDBJ whole genome shotgun (WGS) entry which is preliminary data.</text>
</comment>
<gene>
    <name evidence="2" type="ORF">Ddye_017649</name>
</gene>
<dbReference type="EMBL" id="JANJYI010000005">
    <property type="protein sequence ID" value="KAK2650160.1"/>
    <property type="molecule type" value="Genomic_DNA"/>
</dbReference>